<comment type="caution">
    <text evidence="1">The sequence shown here is derived from an EMBL/GenBank/DDBJ whole genome shotgun (WGS) entry which is preliminary data.</text>
</comment>
<reference evidence="1" key="1">
    <citation type="journal article" date="2023" name="Genome Biol. Evol.">
        <title>Long-read-based Genome Assembly of Drosophila gunungcola Reveals Fewer Chemosensory Genes in Flower-breeding Species.</title>
        <authorList>
            <person name="Negi A."/>
            <person name="Liao B.Y."/>
            <person name="Yeh S.D."/>
        </authorList>
    </citation>
    <scope>NUCLEOTIDE SEQUENCE</scope>
    <source>
        <strain evidence="1">Sukarami</strain>
    </source>
</reference>
<feature type="non-terminal residue" evidence="1">
    <location>
        <position position="64"/>
    </location>
</feature>
<gene>
    <name evidence="1" type="ORF">M5D96_013680</name>
</gene>
<dbReference type="AlphaFoldDB" id="A0A9Q0BJC9"/>
<keyword evidence="2" id="KW-1185">Reference proteome</keyword>
<dbReference type="EMBL" id="JAMKOV010000123">
    <property type="protein sequence ID" value="KAI8033574.1"/>
    <property type="molecule type" value="Genomic_DNA"/>
</dbReference>
<evidence type="ECO:0000313" key="2">
    <source>
        <dbReference type="Proteomes" id="UP001059596"/>
    </source>
</evidence>
<accession>A0A9Q0BJC9</accession>
<dbReference type="Proteomes" id="UP001059596">
    <property type="component" value="Unassembled WGS sequence"/>
</dbReference>
<sequence>MPWSEKLFSGFCCDVHENVVRLSSFRSVIGNWKSSTYVQCVSQSYPIMVHGNSLNNKSPRISYS</sequence>
<proteinExistence type="predicted"/>
<evidence type="ECO:0000313" key="1">
    <source>
        <dbReference type="EMBL" id="KAI8033574.1"/>
    </source>
</evidence>
<protein>
    <submittedName>
        <fullName evidence="1">Uncharacterized protein</fullName>
    </submittedName>
</protein>
<name>A0A9Q0BJC9_9MUSC</name>
<organism evidence="1 2">
    <name type="scientific">Drosophila gunungcola</name>
    <name type="common">fruit fly</name>
    <dbReference type="NCBI Taxonomy" id="103775"/>
    <lineage>
        <taxon>Eukaryota</taxon>
        <taxon>Metazoa</taxon>
        <taxon>Ecdysozoa</taxon>
        <taxon>Arthropoda</taxon>
        <taxon>Hexapoda</taxon>
        <taxon>Insecta</taxon>
        <taxon>Pterygota</taxon>
        <taxon>Neoptera</taxon>
        <taxon>Endopterygota</taxon>
        <taxon>Diptera</taxon>
        <taxon>Brachycera</taxon>
        <taxon>Muscomorpha</taxon>
        <taxon>Ephydroidea</taxon>
        <taxon>Drosophilidae</taxon>
        <taxon>Drosophila</taxon>
        <taxon>Sophophora</taxon>
    </lineage>
</organism>